<protein>
    <submittedName>
        <fullName evidence="2">Putative selenoprotein</fullName>
    </submittedName>
</protein>
<organism evidence="2 3">
    <name type="scientific">Bifidobacterium avesanii</name>
    <dbReference type="NCBI Taxonomy" id="1798157"/>
    <lineage>
        <taxon>Bacteria</taxon>
        <taxon>Bacillati</taxon>
        <taxon>Actinomycetota</taxon>
        <taxon>Actinomycetes</taxon>
        <taxon>Bifidobacteriales</taxon>
        <taxon>Bifidobacteriaceae</taxon>
        <taxon>Bifidobacterium</taxon>
    </lineage>
</organism>
<sequence length="138" mass="14935">MTVAGVTAGAAAERNGRNEGGRGGDAHAGRSAGRSIERPAGRSAGRPAGHLVGRPARHIVGRLAGYFTARFGRLAAGLSAAWRAVVWYAREVSGEARYDHYLERFAAEHPDETPLTEAEYLRRREEYDRTHPNTGCCC</sequence>
<comment type="caution">
    <text evidence="2">The sequence shown here is derived from an EMBL/GenBank/DDBJ whole genome shotgun (WGS) entry which is preliminary data.</text>
</comment>
<evidence type="ECO:0000313" key="2">
    <source>
        <dbReference type="EMBL" id="NEG78384.1"/>
    </source>
</evidence>
<feature type="compositionally biased region" description="Low complexity" evidence="1">
    <location>
        <begin position="1"/>
        <end position="13"/>
    </location>
</feature>
<feature type="compositionally biased region" description="Basic and acidic residues" evidence="1">
    <location>
        <begin position="14"/>
        <end position="28"/>
    </location>
</feature>
<proteinExistence type="predicted"/>
<reference evidence="2 3" key="1">
    <citation type="submission" date="2019-10" db="EMBL/GenBank/DDBJ databases">
        <title>Bifidobacterium from non-human primates.</title>
        <authorList>
            <person name="Modesto M."/>
        </authorList>
    </citation>
    <scope>NUCLEOTIDE SEQUENCE [LARGE SCALE GENOMIC DNA]</scope>
    <source>
        <strain evidence="2 3">TREC</strain>
    </source>
</reference>
<feature type="region of interest" description="Disordered" evidence="1">
    <location>
        <begin position="1"/>
        <end position="51"/>
    </location>
</feature>
<dbReference type="Pfam" id="PF04328">
    <property type="entry name" value="Sel_put"/>
    <property type="match status" value="1"/>
</dbReference>
<name>A0A7K3TI79_9BIFI</name>
<gene>
    <name evidence="2" type="ORF">GFD22_05260</name>
</gene>
<dbReference type="EMBL" id="WHZY01000006">
    <property type="protein sequence ID" value="NEG78384.1"/>
    <property type="molecule type" value="Genomic_DNA"/>
</dbReference>
<dbReference type="OrthoDB" id="3541280at2"/>
<accession>A0A7K3TI79</accession>
<dbReference type="Proteomes" id="UP000469763">
    <property type="component" value="Unassembled WGS sequence"/>
</dbReference>
<dbReference type="AlphaFoldDB" id="A0A7K3TI79"/>
<keyword evidence="3" id="KW-1185">Reference proteome</keyword>
<evidence type="ECO:0000256" key="1">
    <source>
        <dbReference type="SAM" id="MobiDB-lite"/>
    </source>
</evidence>
<evidence type="ECO:0000313" key="3">
    <source>
        <dbReference type="Proteomes" id="UP000469763"/>
    </source>
</evidence>
<dbReference type="InterPro" id="IPR007423">
    <property type="entry name" value="Sel_put"/>
</dbReference>